<sequence>MSRRLPLSLLSILLGSASALPGVAHATNGYFAHGYGVKSEGMAGTGIALPQDALTGATNPAGTAWVGDRLDAGLNAFLPSRGASIEGNGAGLDGSYSGNGRKAFFIPEFGLTRQLDERLSLGLAVYGNGGMNTQYDRSPFAAFGETGHTGVNLEQLFISPSVAYRLNEDHAVSVALNLAWQRFSAEGLSPFTPASQAPTQVSGLGNDSSVGAGVRLGWIGQLSPAWRLGATWSSKIHGRFDKYRGLFADQGSFDIPANYGVGLAYQPSQDWTLALDYQVIQYSGVQSVGTPLAPLLAGQPLGADGGAGFGWKDVQVVKLGAAYQWSPALTLRAGYSHATQPVPQSQTFFNILAPGVVQDHATLGLSWKTGERSEWSAFYGHAFKKAVHGQGSIPANFGGGEANVHLSEDVIGLSWGWLY</sequence>
<evidence type="ECO:0000256" key="5">
    <source>
        <dbReference type="ARBA" id="ARBA00022729"/>
    </source>
</evidence>
<reference evidence="9 10" key="1">
    <citation type="submission" date="2019-09" db="EMBL/GenBank/DDBJ databases">
        <title>Draft genome sequences of 48 bacterial type strains from the CCUG.</title>
        <authorList>
            <person name="Tunovic T."/>
            <person name="Pineiro-Iglesias B."/>
            <person name="Unosson C."/>
            <person name="Inganas E."/>
            <person name="Ohlen M."/>
            <person name="Cardew S."/>
            <person name="Jensie-Markopoulos S."/>
            <person name="Salva-Serra F."/>
            <person name="Jaen-Luchoro D."/>
            <person name="Karlsson R."/>
            <person name="Svensson-Stadler L."/>
            <person name="Chun J."/>
            <person name="Moore E."/>
        </authorList>
    </citation>
    <scope>NUCLEOTIDE SEQUENCE [LARGE SCALE GENOMIC DNA]</scope>
    <source>
        <strain evidence="9 10">CCUG 30977</strain>
    </source>
</reference>
<protein>
    <submittedName>
        <fullName evidence="9">Long-chain fatty acid transporter</fullName>
    </submittedName>
</protein>
<evidence type="ECO:0000256" key="3">
    <source>
        <dbReference type="ARBA" id="ARBA00022452"/>
    </source>
</evidence>
<dbReference type="GO" id="GO:0009279">
    <property type="term" value="C:cell outer membrane"/>
    <property type="evidence" value="ECO:0007669"/>
    <property type="project" value="UniProtKB-SubCell"/>
</dbReference>
<dbReference type="OrthoDB" id="19849at2"/>
<comment type="caution">
    <text evidence="9">The sequence shown here is derived from an EMBL/GenBank/DDBJ whole genome shotgun (WGS) entry which is preliminary data.</text>
</comment>
<dbReference type="Gene3D" id="2.40.160.60">
    <property type="entry name" value="Outer membrane protein transport protein (OMPP1/FadL/TodX)"/>
    <property type="match status" value="1"/>
</dbReference>
<evidence type="ECO:0000256" key="2">
    <source>
        <dbReference type="ARBA" id="ARBA00008163"/>
    </source>
</evidence>
<keyword evidence="6" id="KW-0472">Membrane</keyword>
<evidence type="ECO:0000313" key="9">
    <source>
        <dbReference type="EMBL" id="KAB0583824.1"/>
    </source>
</evidence>
<dbReference type="GO" id="GO:0015483">
    <property type="term" value="F:long-chain fatty acid transporting porin activity"/>
    <property type="evidence" value="ECO:0007669"/>
    <property type="project" value="TreeGrafter"/>
</dbReference>
<gene>
    <name evidence="9" type="ORF">F7Q92_06045</name>
</gene>
<dbReference type="InterPro" id="IPR005017">
    <property type="entry name" value="OMPP1/FadL/TodX"/>
</dbReference>
<dbReference type="RefSeq" id="WP_151123289.1">
    <property type="nucleotide sequence ID" value="NZ_CP088082.1"/>
</dbReference>
<keyword evidence="5 8" id="KW-0732">Signal</keyword>
<keyword evidence="3" id="KW-1134">Transmembrane beta strand</keyword>
<dbReference type="Pfam" id="PF03349">
    <property type="entry name" value="Toluene_X"/>
    <property type="match status" value="1"/>
</dbReference>
<accession>A0A643FH30</accession>
<feature type="signal peptide" evidence="8">
    <location>
        <begin position="1"/>
        <end position="26"/>
    </location>
</feature>
<dbReference type="Proteomes" id="UP000430120">
    <property type="component" value="Unassembled WGS sequence"/>
</dbReference>
<keyword evidence="4" id="KW-0812">Transmembrane</keyword>
<evidence type="ECO:0000256" key="8">
    <source>
        <dbReference type="SAM" id="SignalP"/>
    </source>
</evidence>
<proteinExistence type="inferred from homology"/>
<dbReference type="PANTHER" id="PTHR35093:SF8">
    <property type="entry name" value="OUTER MEMBRANE PROTEIN NMB0088-RELATED"/>
    <property type="match status" value="1"/>
</dbReference>
<evidence type="ECO:0000256" key="1">
    <source>
        <dbReference type="ARBA" id="ARBA00004571"/>
    </source>
</evidence>
<evidence type="ECO:0000256" key="7">
    <source>
        <dbReference type="ARBA" id="ARBA00023237"/>
    </source>
</evidence>
<organism evidence="9 10">
    <name type="scientific">Ideonella dechloratans</name>
    <dbReference type="NCBI Taxonomy" id="36863"/>
    <lineage>
        <taxon>Bacteria</taxon>
        <taxon>Pseudomonadati</taxon>
        <taxon>Pseudomonadota</taxon>
        <taxon>Betaproteobacteria</taxon>
        <taxon>Burkholderiales</taxon>
        <taxon>Sphaerotilaceae</taxon>
        <taxon>Ideonella</taxon>
    </lineage>
</organism>
<keyword evidence="7" id="KW-0998">Cell outer membrane</keyword>
<evidence type="ECO:0000256" key="4">
    <source>
        <dbReference type="ARBA" id="ARBA00022692"/>
    </source>
</evidence>
<dbReference type="EMBL" id="VZPB01000010">
    <property type="protein sequence ID" value="KAB0583824.1"/>
    <property type="molecule type" value="Genomic_DNA"/>
</dbReference>
<feature type="chain" id="PRO_5024985119" evidence="8">
    <location>
        <begin position="27"/>
        <end position="419"/>
    </location>
</feature>
<comment type="similarity">
    <text evidence="2">Belongs to the OmpP1/FadL family.</text>
</comment>
<comment type="subcellular location">
    <subcellularLocation>
        <location evidence="1">Cell outer membrane</location>
        <topology evidence="1">Multi-pass membrane protein</topology>
    </subcellularLocation>
</comment>
<dbReference type="AlphaFoldDB" id="A0A643FH30"/>
<keyword evidence="10" id="KW-1185">Reference proteome</keyword>
<evidence type="ECO:0000313" key="10">
    <source>
        <dbReference type="Proteomes" id="UP000430120"/>
    </source>
</evidence>
<dbReference type="SUPFAM" id="SSF56935">
    <property type="entry name" value="Porins"/>
    <property type="match status" value="1"/>
</dbReference>
<name>A0A643FH30_IDEDE</name>
<dbReference type="PANTHER" id="PTHR35093">
    <property type="entry name" value="OUTER MEMBRANE PROTEIN NMB0088-RELATED"/>
    <property type="match status" value="1"/>
</dbReference>
<evidence type="ECO:0000256" key="6">
    <source>
        <dbReference type="ARBA" id="ARBA00023136"/>
    </source>
</evidence>